<dbReference type="STRING" id="1462526.BN990_04156"/>
<name>A0A024QGZ0_9BACI</name>
<sequence length="106" mass="12689">MINMISNDFYADLIQELKHKKEKVAFILEHFPDSRNNDNILCSLYWKLVDKAKTVDDIMHATSPEVIRRARQKIQNDYHLYMPTDEKVLKKRRISAEIVERYIHTV</sequence>
<evidence type="ECO:0000313" key="2">
    <source>
        <dbReference type="Proteomes" id="UP000028875"/>
    </source>
</evidence>
<organism evidence="1 2">
    <name type="scientific">Virgibacillus massiliensis</name>
    <dbReference type="NCBI Taxonomy" id="1462526"/>
    <lineage>
        <taxon>Bacteria</taxon>
        <taxon>Bacillati</taxon>
        <taxon>Bacillota</taxon>
        <taxon>Bacilli</taxon>
        <taxon>Bacillales</taxon>
        <taxon>Bacillaceae</taxon>
        <taxon>Virgibacillus</taxon>
    </lineage>
</organism>
<evidence type="ECO:0000313" key="1">
    <source>
        <dbReference type="EMBL" id="CDQ41779.1"/>
    </source>
</evidence>
<dbReference type="RefSeq" id="WP_232620923.1">
    <property type="nucleotide sequence ID" value="NZ_BNER01000008.1"/>
</dbReference>
<dbReference type="EMBL" id="CCDP010000003">
    <property type="protein sequence ID" value="CDQ41779.1"/>
    <property type="molecule type" value="Genomic_DNA"/>
</dbReference>
<keyword evidence="2" id="KW-1185">Reference proteome</keyword>
<comment type="caution">
    <text evidence="1">The sequence shown here is derived from an EMBL/GenBank/DDBJ whole genome shotgun (WGS) entry which is preliminary data.</text>
</comment>
<protein>
    <submittedName>
        <fullName evidence="1">Uncharacterized protein</fullName>
    </submittedName>
</protein>
<dbReference type="AlphaFoldDB" id="A0A024QGZ0"/>
<dbReference type="Proteomes" id="UP000028875">
    <property type="component" value="Unassembled WGS sequence"/>
</dbReference>
<reference evidence="2" key="2">
    <citation type="submission" date="2014-05" db="EMBL/GenBank/DDBJ databases">
        <title>Draft genome sequence of Virgibacillus massiliensis Vm-5.</title>
        <authorList>
            <person name="Khelaifia S."/>
            <person name="Croce O."/>
            <person name="Lagier J.C."/>
            <person name="Raoult D."/>
        </authorList>
    </citation>
    <scope>NUCLEOTIDE SEQUENCE [LARGE SCALE GENOMIC DNA]</scope>
    <source>
        <strain evidence="2">Vm-5</strain>
    </source>
</reference>
<reference evidence="1 2" key="1">
    <citation type="submission" date="2014-03" db="EMBL/GenBank/DDBJ databases">
        <authorList>
            <person name="Urmite Genomes U."/>
        </authorList>
    </citation>
    <scope>NUCLEOTIDE SEQUENCE [LARGE SCALE GENOMIC DNA]</scope>
    <source>
        <strain evidence="1 2">Vm-5</strain>
    </source>
</reference>
<gene>
    <name evidence="1" type="ORF">BN990_04156</name>
</gene>
<proteinExistence type="predicted"/>
<accession>A0A024QGZ0</accession>